<proteinExistence type="predicted"/>
<feature type="region of interest" description="Disordered" evidence="1">
    <location>
        <begin position="1"/>
        <end position="21"/>
    </location>
</feature>
<gene>
    <name evidence="2" type="ORF">Goari_022744</name>
</gene>
<organism evidence="2 3">
    <name type="scientific">Gossypium aridum</name>
    <name type="common">American cotton</name>
    <name type="synonym">Erioxylum aridum</name>
    <dbReference type="NCBI Taxonomy" id="34290"/>
    <lineage>
        <taxon>Eukaryota</taxon>
        <taxon>Viridiplantae</taxon>
        <taxon>Streptophyta</taxon>
        <taxon>Embryophyta</taxon>
        <taxon>Tracheophyta</taxon>
        <taxon>Spermatophyta</taxon>
        <taxon>Magnoliopsida</taxon>
        <taxon>eudicotyledons</taxon>
        <taxon>Gunneridae</taxon>
        <taxon>Pentapetalae</taxon>
        <taxon>rosids</taxon>
        <taxon>malvids</taxon>
        <taxon>Malvales</taxon>
        <taxon>Malvaceae</taxon>
        <taxon>Malvoideae</taxon>
        <taxon>Gossypium</taxon>
    </lineage>
</organism>
<accession>A0A7J8YTN3</accession>
<sequence>MEDKLLGNTSEGTHSQKENDFELGEGGVKKEIIDGIPFITFSDRVYNFIAKRMAKTMIVKLLGRQISYLNMRPTIVTSKTSENTGQKPMEMMEEEHLSLLMVVMIEDIVQYLSHEVARDAARIGKDKETFGSNDETLADTETT</sequence>
<protein>
    <submittedName>
        <fullName evidence="2">Uncharacterized protein</fullName>
    </submittedName>
</protein>
<comment type="caution">
    <text evidence="2">The sequence shown here is derived from an EMBL/GenBank/DDBJ whole genome shotgun (WGS) entry which is preliminary data.</text>
</comment>
<evidence type="ECO:0000313" key="2">
    <source>
        <dbReference type="EMBL" id="MBA0702938.1"/>
    </source>
</evidence>
<name>A0A7J8YTN3_GOSAI</name>
<dbReference type="EMBL" id="JABFAA010354562">
    <property type="protein sequence ID" value="MBA0702938.1"/>
    <property type="molecule type" value="Genomic_DNA"/>
</dbReference>
<dbReference type="Proteomes" id="UP000593577">
    <property type="component" value="Unassembled WGS sequence"/>
</dbReference>
<evidence type="ECO:0000256" key="1">
    <source>
        <dbReference type="SAM" id="MobiDB-lite"/>
    </source>
</evidence>
<keyword evidence="3" id="KW-1185">Reference proteome</keyword>
<dbReference type="AlphaFoldDB" id="A0A7J8YTN3"/>
<evidence type="ECO:0000313" key="3">
    <source>
        <dbReference type="Proteomes" id="UP000593577"/>
    </source>
</evidence>
<reference evidence="2 3" key="1">
    <citation type="journal article" date="2019" name="Genome Biol. Evol.">
        <title>Insights into the evolution of the New World diploid cottons (Gossypium, subgenus Houzingenia) based on genome sequencing.</title>
        <authorList>
            <person name="Grover C.E."/>
            <person name="Arick M.A. 2nd"/>
            <person name="Thrash A."/>
            <person name="Conover J.L."/>
            <person name="Sanders W.S."/>
            <person name="Peterson D.G."/>
            <person name="Frelichowski J.E."/>
            <person name="Scheffler J.A."/>
            <person name="Scheffler B.E."/>
            <person name="Wendel J.F."/>
        </authorList>
    </citation>
    <scope>NUCLEOTIDE SEQUENCE [LARGE SCALE GENOMIC DNA]</scope>
    <source>
        <strain evidence="2">185</strain>
        <tissue evidence="2">Leaf</tissue>
    </source>
</reference>